<feature type="binding site" description="covalent" evidence="21">
    <location>
        <position position="229"/>
    </location>
    <ligand>
        <name>heme c</name>
        <dbReference type="ChEBI" id="CHEBI:61717"/>
        <label>2</label>
    </ligand>
</feature>
<evidence type="ECO:0000256" key="18">
    <source>
        <dbReference type="ARBA" id="ARBA00023136"/>
    </source>
</evidence>
<evidence type="ECO:0000256" key="13">
    <source>
        <dbReference type="ARBA" id="ARBA00022982"/>
    </source>
</evidence>
<evidence type="ECO:0000256" key="1">
    <source>
        <dbReference type="ARBA" id="ARBA00004533"/>
    </source>
</evidence>
<dbReference type="GO" id="GO:1902600">
    <property type="term" value="P:proton transmembrane transport"/>
    <property type="evidence" value="ECO:0007669"/>
    <property type="project" value="UniProtKB-KW"/>
</dbReference>
<dbReference type="InterPro" id="IPR036909">
    <property type="entry name" value="Cyt_c-like_dom_sf"/>
</dbReference>
<dbReference type="RefSeq" id="WP_187075873.1">
    <property type="nucleotide sequence ID" value="NZ_JACORT010000003.1"/>
</dbReference>
<dbReference type="Gene3D" id="1.10.760.10">
    <property type="entry name" value="Cytochrome c-like domain"/>
    <property type="match status" value="2"/>
</dbReference>
<keyword evidence="16 19" id="KW-0408">Iron</keyword>
<dbReference type="PANTHER" id="PTHR33751:SF1">
    <property type="entry name" value="CBB3-TYPE CYTOCHROME C OXIDASE SUBUNIT FIXP"/>
    <property type="match status" value="1"/>
</dbReference>
<feature type="domain" description="Cytochrome c" evidence="23">
    <location>
        <begin position="217"/>
        <end position="297"/>
    </location>
</feature>
<keyword evidence="11" id="KW-0677">Repeat</keyword>
<dbReference type="Pfam" id="PF14715">
    <property type="entry name" value="FixP_N"/>
    <property type="match status" value="1"/>
</dbReference>
<feature type="binding site" description="axial binding residue" evidence="20">
    <location>
        <position position="147"/>
    </location>
    <ligand>
        <name>heme c</name>
        <dbReference type="ChEBI" id="CHEBI:61717"/>
        <label>1</label>
    </ligand>
    <ligandPart>
        <name>Fe</name>
        <dbReference type="ChEBI" id="CHEBI:18248"/>
    </ligandPart>
</feature>
<dbReference type="GO" id="GO:0016491">
    <property type="term" value="F:oxidoreductase activity"/>
    <property type="evidence" value="ECO:0007669"/>
    <property type="project" value="UniProtKB-KW"/>
</dbReference>
<feature type="transmembrane region" description="Helical" evidence="22">
    <location>
        <begin position="61"/>
        <end position="84"/>
    </location>
</feature>
<evidence type="ECO:0000256" key="3">
    <source>
        <dbReference type="ARBA" id="ARBA00006113"/>
    </source>
</evidence>
<dbReference type="EMBL" id="JACORT010000003">
    <property type="protein sequence ID" value="MBC5783120.1"/>
    <property type="molecule type" value="Genomic_DNA"/>
</dbReference>
<evidence type="ECO:0000256" key="22">
    <source>
        <dbReference type="SAM" id="Phobius"/>
    </source>
</evidence>
<evidence type="ECO:0000259" key="23">
    <source>
        <dbReference type="PROSITE" id="PS51007"/>
    </source>
</evidence>
<dbReference type="InterPro" id="IPR004678">
    <property type="entry name" value="Cyt_c_oxidase_cbb3_su3"/>
</dbReference>
<dbReference type="SUPFAM" id="SSF46626">
    <property type="entry name" value="Cytochrome c"/>
    <property type="match status" value="2"/>
</dbReference>
<sequence>MSDFISDFWSHYVAVLTAAGIAGCAILLWVAGRKKVAARSDNTTGHVWDEDLTEMNNPLPMWWVGLFILTIVFSVGYLVAYPGFGSYQGELKWSTKSEYETEVARATRELEPLYAQFTAKSPEDLAADTNAMAIGERLFMNNCAQCHGSDARGSKSFPNLADADWLHGGTGDKIKETITKGRTGVMPPMAAAVGSSDDVKNVAQYVLSLSNSPHDSVRAQLGKSKFAACAACHGMDGKGNPALGAPNLADDIWLHGWGEQAIIAMINNGKTNQMPAQEDKLTPAQIHVLSGYVWGLSNKPQVAAKQ</sequence>
<dbReference type="InterPro" id="IPR009056">
    <property type="entry name" value="Cyt_c-like_dom"/>
</dbReference>
<accession>A0A923MQ27</accession>
<keyword evidence="14 22" id="KW-1133">Transmembrane helix</keyword>
<evidence type="ECO:0000256" key="19">
    <source>
        <dbReference type="PIRNR" id="PIRNR000006"/>
    </source>
</evidence>
<comment type="pathway">
    <text evidence="2 19">Energy metabolism; oxidative phosphorylation.</text>
</comment>
<keyword evidence="10 19" id="KW-0479">Metal-binding</keyword>
<evidence type="ECO:0000256" key="11">
    <source>
        <dbReference type="ARBA" id="ARBA00022737"/>
    </source>
</evidence>
<keyword evidence="8 19" id="KW-0679">Respiratory chain</keyword>
<keyword evidence="6 19" id="KW-0997">Cell inner membrane</keyword>
<evidence type="ECO:0000256" key="12">
    <source>
        <dbReference type="ARBA" id="ARBA00022781"/>
    </source>
</evidence>
<evidence type="ECO:0000313" key="25">
    <source>
        <dbReference type="Proteomes" id="UP000608513"/>
    </source>
</evidence>
<evidence type="ECO:0000256" key="17">
    <source>
        <dbReference type="ARBA" id="ARBA00023065"/>
    </source>
</evidence>
<evidence type="ECO:0000256" key="4">
    <source>
        <dbReference type="ARBA" id="ARBA00022448"/>
    </source>
</evidence>
<evidence type="ECO:0000256" key="8">
    <source>
        <dbReference type="ARBA" id="ARBA00022660"/>
    </source>
</evidence>
<evidence type="ECO:0000256" key="21">
    <source>
        <dbReference type="PIRSR" id="PIRSR000006-2"/>
    </source>
</evidence>
<feature type="domain" description="Cytochrome c" evidence="23">
    <location>
        <begin position="130"/>
        <end position="210"/>
    </location>
</feature>
<dbReference type="InterPro" id="IPR038414">
    <property type="entry name" value="CcoP_N_sf"/>
</dbReference>
<dbReference type="GO" id="GO:0046872">
    <property type="term" value="F:metal ion binding"/>
    <property type="evidence" value="ECO:0007669"/>
    <property type="project" value="UniProtKB-KW"/>
</dbReference>
<comment type="caution">
    <text evidence="24">The sequence shown here is derived from an EMBL/GenBank/DDBJ whole genome shotgun (WGS) entry which is preliminary data.</text>
</comment>
<evidence type="ECO:0000256" key="9">
    <source>
        <dbReference type="ARBA" id="ARBA00022692"/>
    </source>
</evidence>
<feature type="binding site" description="axial binding residue" evidence="20">
    <location>
        <position position="233"/>
    </location>
    <ligand>
        <name>heme c</name>
        <dbReference type="ChEBI" id="CHEBI:61717"/>
        <label>2</label>
    </ligand>
    <ligandPart>
        <name>Fe</name>
        <dbReference type="ChEBI" id="CHEBI:18248"/>
    </ligandPart>
</feature>
<evidence type="ECO:0000256" key="2">
    <source>
        <dbReference type="ARBA" id="ARBA00004673"/>
    </source>
</evidence>
<evidence type="ECO:0000256" key="20">
    <source>
        <dbReference type="PIRSR" id="PIRSR000006-1"/>
    </source>
</evidence>
<keyword evidence="25" id="KW-1185">Reference proteome</keyword>
<dbReference type="PIRSF" id="PIRSF000006">
    <property type="entry name" value="Cbb3-Cox_fixP"/>
    <property type="match status" value="1"/>
</dbReference>
<gene>
    <name evidence="24" type="primary">ccoP</name>
    <name evidence="24" type="ORF">H8N03_09210</name>
</gene>
<keyword evidence="17 19" id="KW-0406">Ion transport</keyword>
<dbReference type="Pfam" id="PF13442">
    <property type="entry name" value="Cytochrome_CBB3"/>
    <property type="match status" value="2"/>
</dbReference>
<comment type="function">
    <text evidence="19">C-type cytochrome. Part of the cbb3-type cytochrome c oxidase complex.</text>
</comment>
<feature type="binding site" description="axial binding residue" evidence="20">
    <location>
        <position position="186"/>
    </location>
    <ligand>
        <name>heme c</name>
        <dbReference type="ChEBI" id="CHEBI:61717"/>
        <label>2</label>
    </ligand>
    <ligandPart>
        <name>Fe</name>
        <dbReference type="ChEBI" id="CHEBI:18248"/>
    </ligandPart>
</feature>
<comment type="subcellular location">
    <subcellularLocation>
        <location evidence="1 19">Cell inner membrane</location>
    </subcellularLocation>
</comment>
<protein>
    <recommendedName>
        <fullName evidence="19">Cbb3-type cytochrome c oxidase subunit</fullName>
    </recommendedName>
</protein>
<evidence type="ECO:0000256" key="6">
    <source>
        <dbReference type="ARBA" id="ARBA00022519"/>
    </source>
</evidence>
<evidence type="ECO:0000256" key="16">
    <source>
        <dbReference type="ARBA" id="ARBA00023004"/>
    </source>
</evidence>
<dbReference type="PANTHER" id="PTHR33751">
    <property type="entry name" value="CBB3-TYPE CYTOCHROME C OXIDASE SUBUNIT FIXP"/>
    <property type="match status" value="1"/>
</dbReference>
<evidence type="ECO:0000313" key="24">
    <source>
        <dbReference type="EMBL" id="MBC5783120.1"/>
    </source>
</evidence>
<feature type="binding site" description="covalent" evidence="21">
    <location>
        <position position="232"/>
    </location>
    <ligand>
        <name>heme c</name>
        <dbReference type="ChEBI" id="CHEBI:61717"/>
        <label>2</label>
    </ligand>
</feature>
<keyword evidence="15 19" id="KW-0560">Oxidoreductase</keyword>
<evidence type="ECO:0000256" key="14">
    <source>
        <dbReference type="ARBA" id="ARBA00022989"/>
    </source>
</evidence>
<dbReference type="GO" id="GO:0005886">
    <property type="term" value="C:plasma membrane"/>
    <property type="evidence" value="ECO:0007669"/>
    <property type="project" value="UniProtKB-SubCell"/>
</dbReference>
<feature type="binding site" description="axial binding residue" evidence="20">
    <location>
        <position position="274"/>
    </location>
    <ligand>
        <name>heme c</name>
        <dbReference type="ChEBI" id="CHEBI:61717"/>
        <label>1</label>
    </ligand>
    <ligandPart>
        <name>Fe</name>
        <dbReference type="ChEBI" id="CHEBI:18248"/>
    </ligandPart>
</feature>
<comment type="similarity">
    <text evidence="3 19">Belongs to the CcoP / FixP family.</text>
</comment>
<keyword evidence="9 22" id="KW-0812">Transmembrane</keyword>
<feature type="binding site" description="covalent" evidence="21">
    <location>
        <position position="146"/>
    </location>
    <ligand>
        <name>heme c</name>
        <dbReference type="ChEBI" id="CHEBI:61717"/>
        <label>1</label>
    </ligand>
</feature>
<keyword evidence="4 19" id="KW-0813">Transport</keyword>
<evidence type="ECO:0000256" key="5">
    <source>
        <dbReference type="ARBA" id="ARBA00022475"/>
    </source>
</evidence>
<dbReference type="NCBIfam" id="TIGR00782">
    <property type="entry name" value="ccoP"/>
    <property type="match status" value="1"/>
</dbReference>
<dbReference type="PROSITE" id="PS51007">
    <property type="entry name" value="CYTC"/>
    <property type="match status" value="2"/>
</dbReference>
<feature type="transmembrane region" description="Helical" evidence="22">
    <location>
        <begin position="12"/>
        <end position="31"/>
    </location>
</feature>
<dbReference type="GO" id="GO:0020037">
    <property type="term" value="F:heme binding"/>
    <property type="evidence" value="ECO:0007669"/>
    <property type="project" value="InterPro"/>
</dbReference>
<evidence type="ECO:0000256" key="15">
    <source>
        <dbReference type="ARBA" id="ARBA00023002"/>
    </source>
</evidence>
<keyword evidence="18 19" id="KW-0472">Membrane</keyword>
<proteinExistence type="inferred from homology"/>
<dbReference type="InterPro" id="IPR032858">
    <property type="entry name" value="CcoP_N"/>
</dbReference>
<dbReference type="Proteomes" id="UP000608513">
    <property type="component" value="Unassembled WGS sequence"/>
</dbReference>
<dbReference type="InterPro" id="IPR050597">
    <property type="entry name" value="Cytochrome_c_Oxidase_Subunit"/>
</dbReference>
<evidence type="ECO:0000256" key="7">
    <source>
        <dbReference type="ARBA" id="ARBA00022617"/>
    </source>
</evidence>
<keyword evidence="7 19" id="KW-0349">Heme</keyword>
<comment type="subunit">
    <text evidence="19">Component of the cbb3-type cytochrome c oxidase.</text>
</comment>
<reference evidence="24" key="1">
    <citation type="submission" date="2020-08" db="EMBL/GenBank/DDBJ databases">
        <title>Ramlibacter sp. USB13 16S ribosomal RNA gene genome sequencing and assembly.</title>
        <authorList>
            <person name="Kang M."/>
        </authorList>
    </citation>
    <scope>NUCLEOTIDE SEQUENCE</scope>
    <source>
        <strain evidence="24">USB13</strain>
    </source>
</reference>
<evidence type="ECO:0000256" key="10">
    <source>
        <dbReference type="ARBA" id="ARBA00022723"/>
    </source>
</evidence>
<feature type="binding site" description="covalent" evidence="21">
    <location>
        <position position="143"/>
    </location>
    <ligand>
        <name>heme c</name>
        <dbReference type="ChEBI" id="CHEBI:61717"/>
        <label>1</label>
    </ligand>
</feature>
<keyword evidence="13 19" id="KW-0249">Electron transport</keyword>
<keyword evidence="12 19" id="KW-0375">Hydrogen ion transport</keyword>
<keyword evidence="5 19" id="KW-1003">Cell membrane</keyword>
<organism evidence="24 25">
    <name type="scientific">Ramlibacter cellulosilyticus</name>
    <dbReference type="NCBI Taxonomy" id="2764187"/>
    <lineage>
        <taxon>Bacteria</taxon>
        <taxon>Pseudomonadati</taxon>
        <taxon>Pseudomonadota</taxon>
        <taxon>Betaproteobacteria</taxon>
        <taxon>Burkholderiales</taxon>
        <taxon>Comamonadaceae</taxon>
        <taxon>Ramlibacter</taxon>
    </lineage>
</organism>
<comment type="cofactor">
    <cofactor evidence="19 21">
        <name>heme c</name>
        <dbReference type="ChEBI" id="CHEBI:61717"/>
    </cofactor>
    <text evidence="19 21">Binds 2 heme C groups per subunit.</text>
</comment>
<dbReference type="GO" id="GO:0009055">
    <property type="term" value="F:electron transfer activity"/>
    <property type="evidence" value="ECO:0007669"/>
    <property type="project" value="InterPro"/>
</dbReference>
<name>A0A923MQ27_9BURK</name>
<dbReference type="Gene3D" id="6.10.280.130">
    <property type="match status" value="1"/>
</dbReference>
<dbReference type="AlphaFoldDB" id="A0A923MQ27"/>